<organism evidence="1 2">
    <name type="scientific">Amoebophilus asiaticus (strain 5a2)</name>
    <dbReference type="NCBI Taxonomy" id="452471"/>
    <lineage>
        <taxon>Bacteria</taxon>
        <taxon>Pseudomonadati</taxon>
        <taxon>Bacteroidota</taxon>
        <taxon>Cytophagia</taxon>
        <taxon>Cytophagales</taxon>
        <taxon>Amoebophilaceae</taxon>
        <taxon>Candidatus Amoebophilus</taxon>
    </lineage>
</organism>
<reference evidence="1 2" key="1">
    <citation type="journal article" date="2010" name="J. Bacteriol.">
        <title>The genome of the amoeba symbiont 'Candidatus Amoebophilus asiaticus' reveals common mechanisms for host cell interaction among amoeba-associated bacteria.</title>
        <authorList>
            <person name="Schmitz-Esser S."/>
            <person name="Tischler P."/>
            <person name="Arnold R."/>
            <person name="Montanaro J."/>
            <person name="Wagner M."/>
            <person name="Rattei T."/>
            <person name="Horn M."/>
        </authorList>
    </citation>
    <scope>NUCLEOTIDE SEQUENCE [LARGE SCALE GENOMIC DNA]</scope>
    <source>
        <strain evidence="1 2">5a2</strain>
    </source>
</reference>
<dbReference type="EMBL" id="CP001102">
    <property type="protein sequence ID" value="ACE06062.1"/>
    <property type="molecule type" value="Genomic_DNA"/>
</dbReference>
<dbReference type="KEGG" id="aas:Aasi_0666"/>
<keyword evidence="2" id="KW-1185">Reference proteome</keyword>
<dbReference type="RefSeq" id="WP_012472829.1">
    <property type="nucleotide sequence ID" value="NC_010830.1"/>
</dbReference>
<evidence type="ECO:0000313" key="1">
    <source>
        <dbReference type="EMBL" id="ACE06062.1"/>
    </source>
</evidence>
<proteinExistence type="predicted"/>
<evidence type="ECO:0000313" key="2">
    <source>
        <dbReference type="Proteomes" id="UP000001227"/>
    </source>
</evidence>
<sequence length="216" mass="23367">MDTELSDLLPGLTEKAESIAKKAHNIANIVKTKDAYTATSKAYSYAAMGHMACCKNSEATFHAQQAFELANHASNTAFKATTKEAYTYATTAYCYAALANNYLFYTIQQEETDKLIAIAKHARKAANNANFTANLCKTDTAYTDAARAYAGVANMYSTLANHNHGTQITKESIKIAKYTAQTARIMANKTNTYLAKAAAEDAEKAIDNLPTGSTVL</sequence>
<dbReference type="HOGENOM" id="CLU_1275496_0_0_10"/>
<dbReference type="AlphaFoldDB" id="B3ES60"/>
<name>B3ES60_AMOA5</name>
<dbReference type="Proteomes" id="UP000001227">
    <property type="component" value="Chromosome"/>
</dbReference>
<protein>
    <submittedName>
        <fullName evidence="1">Uncharacterized protein</fullName>
    </submittedName>
</protein>
<gene>
    <name evidence="1" type="ordered locus">Aasi_0666</name>
</gene>
<accession>B3ES60</accession>
<dbReference type="STRING" id="452471.Aasi_0666"/>